<proteinExistence type="predicted"/>
<name>A0A1I8AC52_9BILA</name>
<accession>A0A1I8AC52</accession>
<reference evidence="3" key="1">
    <citation type="submission" date="2016-11" db="UniProtKB">
        <authorList>
            <consortium name="WormBaseParasite"/>
        </authorList>
    </citation>
    <scope>IDENTIFICATION</scope>
</reference>
<protein>
    <submittedName>
        <fullName evidence="3">Uncharacterized protein</fullName>
    </submittedName>
</protein>
<dbReference type="WBParaSite" id="L893_g4083.t1">
    <property type="protein sequence ID" value="L893_g4083.t1"/>
    <property type="gene ID" value="L893_g4083"/>
</dbReference>
<evidence type="ECO:0000313" key="2">
    <source>
        <dbReference type="Proteomes" id="UP000095287"/>
    </source>
</evidence>
<dbReference type="AlphaFoldDB" id="A0A1I8AC52"/>
<dbReference type="Proteomes" id="UP000095287">
    <property type="component" value="Unplaced"/>
</dbReference>
<evidence type="ECO:0000256" key="1">
    <source>
        <dbReference type="SAM" id="MobiDB-lite"/>
    </source>
</evidence>
<sequence length="179" mass="20709">MKRTRFSQENSSVWTSKHDVRGGGSGDTPARLRFLNKKPLCLQYNMSQSPRKTGVTGYQPKHKRSNSQPFVKKLLKNFHLLCQWLWKTQARFIDFLLAPAEEPIGPTYYLQYPQRRAGSVDANSDPGSVGSRMPAYLEHAVSCPNLLNGSRKGRRAKRNYEEIRRDVQFEKFCDFYAFK</sequence>
<keyword evidence="2" id="KW-1185">Reference proteome</keyword>
<feature type="region of interest" description="Disordered" evidence="1">
    <location>
        <begin position="1"/>
        <end position="29"/>
    </location>
</feature>
<evidence type="ECO:0000313" key="3">
    <source>
        <dbReference type="WBParaSite" id="L893_g4083.t1"/>
    </source>
</evidence>
<organism evidence="2 3">
    <name type="scientific">Steinernema glaseri</name>
    <dbReference type="NCBI Taxonomy" id="37863"/>
    <lineage>
        <taxon>Eukaryota</taxon>
        <taxon>Metazoa</taxon>
        <taxon>Ecdysozoa</taxon>
        <taxon>Nematoda</taxon>
        <taxon>Chromadorea</taxon>
        <taxon>Rhabditida</taxon>
        <taxon>Tylenchina</taxon>
        <taxon>Panagrolaimomorpha</taxon>
        <taxon>Strongyloidoidea</taxon>
        <taxon>Steinernematidae</taxon>
        <taxon>Steinernema</taxon>
    </lineage>
</organism>